<feature type="region of interest" description="Disordered" evidence="3">
    <location>
        <begin position="2264"/>
        <end position="2286"/>
    </location>
</feature>
<dbReference type="eggNOG" id="COG3210">
    <property type="taxonomic scope" value="Bacteria"/>
</dbReference>
<dbReference type="STRING" id="203124.Tery_1975"/>
<keyword evidence="4" id="KW-0732">Signal</keyword>
<dbReference type="InterPro" id="IPR024983">
    <property type="entry name" value="CHAT_dom"/>
</dbReference>
<dbReference type="Pfam" id="PF12770">
    <property type="entry name" value="CHAT"/>
    <property type="match status" value="1"/>
</dbReference>
<protein>
    <submittedName>
        <fullName evidence="6">Filamentous haemagglutinin family outer membrane protein</fullName>
    </submittedName>
</protein>
<gene>
    <name evidence="6" type="ordered locus">Tery_1975</name>
</gene>
<dbReference type="PANTHER" id="PTHR10098:SF112">
    <property type="entry name" value="SLR0380 PROTEIN"/>
    <property type="match status" value="1"/>
</dbReference>
<evidence type="ECO:0000256" key="1">
    <source>
        <dbReference type="ARBA" id="ARBA00022670"/>
    </source>
</evidence>
<feature type="compositionally biased region" description="Acidic residues" evidence="3">
    <location>
        <begin position="472"/>
        <end position="505"/>
    </location>
</feature>
<proteinExistence type="predicted"/>
<dbReference type="GO" id="GO:0006508">
    <property type="term" value="P:proteolysis"/>
    <property type="evidence" value="ECO:0007669"/>
    <property type="project" value="UniProtKB-KW"/>
</dbReference>
<keyword evidence="2" id="KW-0378">Hydrolase</keyword>
<feature type="compositionally biased region" description="Low complexity" evidence="3">
    <location>
        <begin position="2805"/>
        <end position="2833"/>
    </location>
</feature>
<feature type="compositionally biased region" description="Polar residues" evidence="3">
    <location>
        <begin position="2629"/>
        <end position="2645"/>
    </location>
</feature>
<evidence type="ECO:0000256" key="4">
    <source>
        <dbReference type="SAM" id="SignalP"/>
    </source>
</evidence>
<feature type="compositionally biased region" description="Polar residues" evidence="3">
    <location>
        <begin position="1366"/>
        <end position="1376"/>
    </location>
</feature>
<feature type="compositionally biased region" description="Polar residues" evidence="3">
    <location>
        <begin position="2476"/>
        <end position="2485"/>
    </location>
</feature>
<dbReference type="InterPro" id="IPR012334">
    <property type="entry name" value="Pectin_lyas_fold"/>
</dbReference>
<feature type="compositionally biased region" description="Low complexity" evidence="3">
    <location>
        <begin position="2844"/>
        <end position="2866"/>
    </location>
</feature>
<feature type="compositionally biased region" description="Polar residues" evidence="3">
    <location>
        <begin position="2834"/>
        <end position="2843"/>
    </location>
</feature>
<dbReference type="InterPro" id="IPR011050">
    <property type="entry name" value="Pectin_lyase_fold/virulence"/>
</dbReference>
<dbReference type="SMART" id="SM00912">
    <property type="entry name" value="Haemagg_act"/>
    <property type="match status" value="1"/>
</dbReference>
<dbReference type="PANTHER" id="PTHR10098">
    <property type="entry name" value="RAPSYN-RELATED"/>
    <property type="match status" value="1"/>
</dbReference>
<dbReference type="OrthoDB" id="433405at2"/>
<dbReference type="Gene3D" id="2.160.20.10">
    <property type="entry name" value="Single-stranded right-handed beta-helix, Pectin lyase-like"/>
    <property type="match status" value="3"/>
</dbReference>
<feature type="region of interest" description="Disordered" evidence="3">
    <location>
        <begin position="2469"/>
        <end position="2492"/>
    </location>
</feature>
<feature type="signal peptide" evidence="4">
    <location>
        <begin position="1"/>
        <end position="35"/>
    </location>
</feature>
<dbReference type="Gene3D" id="2.60.120.260">
    <property type="entry name" value="Galactose-binding domain-like"/>
    <property type="match status" value="1"/>
</dbReference>
<name>Q113U8_TRIEI</name>
<keyword evidence="1" id="KW-0645">Protease</keyword>
<dbReference type="InterPro" id="IPR008638">
    <property type="entry name" value="FhaB/CdiA-like_TPS"/>
</dbReference>
<evidence type="ECO:0000259" key="5">
    <source>
        <dbReference type="PROSITE" id="PS51829"/>
    </source>
</evidence>
<dbReference type="InterPro" id="IPR002884">
    <property type="entry name" value="P_dom"/>
</dbReference>
<dbReference type="GO" id="GO:0004252">
    <property type="term" value="F:serine-type endopeptidase activity"/>
    <property type="evidence" value="ECO:0007669"/>
    <property type="project" value="InterPro"/>
</dbReference>
<dbReference type="InterPro" id="IPR008979">
    <property type="entry name" value="Galactose-bd-like_sf"/>
</dbReference>
<dbReference type="SUPFAM" id="SSF49785">
    <property type="entry name" value="Galactose-binding domain-like"/>
    <property type="match status" value="1"/>
</dbReference>
<dbReference type="SUPFAM" id="SSF51126">
    <property type="entry name" value="Pectin lyase-like"/>
    <property type="match status" value="3"/>
</dbReference>
<feature type="region of interest" description="Disordered" evidence="3">
    <location>
        <begin position="2629"/>
        <end position="2664"/>
    </location>
</feature>
<organism evidence="6">
    <name type="scientific">Trichodesmium erythraeum (strain IMS101)</name>
    <dbReference type="NCBI Taxonomy" id="203124"/>
    <lineage>
        <taxon>Bacteria</taxon>
        <taxon>Bacillati</taxon>
        <taxon>Cyanobacteriota</taxon>
        <taxon>Cyanophyceae</taxon>
        <taxon>Oscillatoriophycideae</taxon>
        <taxon>Oscillatoriales</taxon>
        <taxon>Microcoleaceae</taxon>
        <taxon>Trichodesmium</taxon>
    </lineage>
</organism>
<feature type="region of interest" description="Disordered" evidence="3">
    <location>
        <begin position="2805"/>
        <end position="2870"/>
    </location>
</feature>
<evidence type="ECO:0000256" key="2">
    <source>
        <dbReference type="ARBA" id="ARBA00022801"/>
    </source>
</evidence>
<feature type="region of interest" description="Disordered" evidence="3">
    <location>
        <begin position="1314"/>
        <end position="1380"/>
    </location>
</feature>
<feature type="domain" description="P/Homo B" evidence="5">
    <location>
        <begin position="894"/>
        <end position="1046"/>
    </location>
</feature>
<reference evidence="6" key="1">
    <citation type="submission" date="2006-06" db="EMBL/GenBank/DDBJ databases">
        <title>Complete sequence of Trichodesmium erythraeum IMS101.</title>
        <authorList>
            <consortium name="US DOE Joint Genome Institute"/>
            <person name="Copeland A."/>
            <person name="Lucas S."/>
            <person name="Lapidus A."/>
            <person name="Barry K."/>
            <person name="Detter J.C."/>
            <person name="Glavina del Rio T."/>
            <person name="Hammon N."/>
            <person name="Israni S."/>
            <person name="Dalin E."/>
            <person name="Tice H."/>
            <person name="Pitluck S."/>
            <person name="Kiss H."/>
            <person name="Munk A.C."/>
            <person name="Brettin T."/>
            <person name="Bruce D."/>
            <person name="Han C."/>
            <person name="Tapia R."/>
            <person name="Gilna P."/>
            <person name="Schmutz J."/>
            <person name="Larimer F."/>
            <person name="Land M."/>
            <person name="Hauser L."/>
            <person name="Kyrpides N."/>
            <person name="Kim E."/>
            <person name="Richardson P."/>
        </authorList>
    </citation>
    <scope>NUCLEOTIDE SEQUENCE [LARGE SCALE GENOMIC DNA]</scope>
    <source>
        <strain evidence="6">IMS101</strain>
    </source>
</reference>
<dbReference type="RefSeq" id="WP_011611599.1">
    <property type="nucleotide sequence ID" value="NC_008312.1"/>
</dbReference>
<feature type="region of interest" description="Disordered" evidence="3">
    <location>
        <begin position="458"/>
        <end position="525"/>
    </location>
</feature>
<dbReference type="EMBL" id="CP000393">
    <property type="protein sequence ID" value="ABG51226.1"/>
    <property type="molecule type" value="Genomic_DNA"/>
</dbReference>
<accession>Q113U8</accession>
<sequence length="3299" mass="343512">MNQYYKDKSFYTLRLHRVTALSLILGTLATAPANSQPITPAKDGTNTTVTPQGQQFNIKGGTRSGANLFHSFDKFNVHSGQTANFVTTPDTRNVLGRVKGGASYINGLIQVLGSSSNLFLMNPAGIMFGRDARLNVPASFSVTTATGIGFDQNNFWFKAMGTNDYSNLLGSPSGYRFDVSKPGSIVNEGNLTLNSGENLTLLGGAVVNTGKLSSPGGNITVTAVEGGSTLKISQPGHVLSLEVEVSHTMSLQDGENISNIDPLSLPELLAGGGDIVEATSVIVKENGDVVLTGSNTMVAETPGTATISGKIDVSTTASSLQDEGDVPTAGQVNVWGDRVALIDTNIKADGKNGGGTVLIGGDFQGLGIVPNSQHTFVNNNSFISADAITNGDGGQVRIWSDGITNFAGNISAKGGTSSGNGGLVKVGGKEQLIFDGKVDVTAALGTEGTILLDPESVTVGEDNSEGEKEIVEENSEVSETENTDNYDGEIVEENSEVSETENTDNLEDKETENPLDPFPADENSDVTISADNLGELSGNVIIDADNDITINERIETDSSVELKAGRSININADIDTKSGNGNIDLFGNNDEMNLANRSDGKGSINQLDGTFLNAGSGGINIKLGSLGEVGDINLGNLRTTGKVLVDANGGNIVRVSENSLINAGSVLFRTSGNGGIGFVGEPLRLDVQNLEAVSGSGGVFFESLKNVNIGGVSEDVVGIATFGGDVDVKSAGNVTLNETISTNGTEESREITDPGGGINIEAAGDIVATGSGIKGGKEGVSMSGTNIRINDEFDETSGDADVKLSATNDIVVEDIEDDVLEFMPGSGEIEFRADKDGDGFGLVKMLDNKPDVGSYPDVFDNGADTIKTNGRGLTIAGAGLVLGNIDTSWFPVYSGGELLKAIDVDEGGAIPPEGTEGTATFTFTVDGDLGTVENIDVRFSAAHTYTGDLDVSLKSPQGKAVKLFASVGRSGDNFQDTVLDDDGSRIIGLGSAPFDGTYRPQESLADFNGENPQGTWTLKVTDTYPSADNGILYRAGEQAPWGTAIGTQLLLRNPLVQSGGGNGGAINLEATHSDISVGNIRSFSKTADGGRIDLKANNNIITGLINSSSVQRNGGAIKLVASGNIITQDLYSYSDSYAGNLADGGAIELVAGGNITTQDLYSYSYSIEGNSRNGGHIFVEANGDITIQGINSSSHSIEGNSGNGGAVSIDGDSNVTATQDLYSYSHSSKGNSGNGGFVSIDAGSNVTATQGINSSSHSIEGNSGNGGFVSVQARINITTQKINSYSLSKKKSGNGGTIDLVAGGNITTQYLNASSRSEKGDSGNGGAIDLDAGDSITTQDLNASSGSEYGDSGDGGDISAKADSDINTQDINSYSDSEYGDSADGGAINLVAGNDIKTQDINAYSRSEKGDSGNGGVVYVQADGNVTIQGLISYSDSSKGSSGDGGTIDLVAGGDITTQDINSFSFSYRGDSGNGGAIDLVAGGDITTQDINSFSFSNGGNSGNGGAVNLHAKQINPPEGGNTEKLKINTFSVGKKESGEGKGGDVSITTNNVSNTEILTVSSGSGSGKITIESQAQEPLQINDSSIITSAQVTLGIRGSETRIDVREKGKSGNVSINSSGDLNLKNVTIESDTKSDQAAGDVNIYSGDNITLNNTDIISTTNSQGNAGQITLETNQNIELTNNSKILASTEGDGNAGQINIEANNLILDQNTKLITETARAGNPGDINIQAKTIEIGEGAKASTTVLTGSTSTGEGGNITINTNELNITGKLGIFAETEASKNAGVLRISPYETNPNLDITFKNEGFISASTSSIGNGGNIFIQAPENIKITGQGFIATETSGAGDAGIIDIKTNNLRISNGVKINASTEDQGNAGEIKINTTEFTLEKGTSLTTETNSAGLAGNIEINTEKLTIGQNAQISATAREGSTNNEAGGNITINANNLEISGKLGIFAETAGESPAGTLTLNPYKNNPNLNIEFQEKGFISARTKSLGKGGDINISAPENINITGDGRITVEAKGSGDAGIINIETENLKIAENTKISASTSDSGNGGEIKINSSETFQLQGKILTETTGTGDGGIINIEAGEIIAPNSRISAKSTDAGNAGTIDITAQGDITTGVVTSAAKNDIETADGGSISITSEQGKINATRAIQSFSEGGSAGDVTLKAQTDITAKTISSHGKQEGGQITITSETGNIDTSSGNFLANYSGGGDAGDITMEAPQGNITTNDIYSYADGDGGQISIKAGNNINIKVNSNIISASEPPNEGNSDKQGQGGDITLEAGNNINTTTANIYSGANEGDTGTIDITADNAIETGKIDLVSGFVRQQEKVNENFTIIPKPEGEATQGKAGDIRLRSRNSTIDTTGGTINSRSPDGTGDIIINAKGNITTGKLEASALNPDKPTTGGDVNITSEQGEINATQNIETFSEQGTAGDINITAVGQIQTNNILSQGMERGGNIQVKSKRGEIQSRGNIDSYSEQGRGGNVKVDAPERVNLANVSSYGMTESGDLIIQSQQAEVNTGNITTQAPEGDSGRIVINGTEVGTGNLSSIARTSAGEINVEATDGSIATYDIEMISGGTVGALTLRATENITTEDVTQNAGEGNVDINIESGRDQNIGNTTQIAKTGDTNNVQTAGRDQNSGNVNQNSGGNANNIQTAGRDQNIGQVTQTAGGNTKNIQTAGRDQNIGQVTQTAGGNTKNIQTAGRDQNIGQVTQTAGGNTKNIQTAGRDQNIGQVTQNAENNTINIQTASGEQNIGQINQTFGNEYINIQGQEINQNLDHSSAISNNNVPNNKVLNQEKLSNNNNNNIENNSTTNSSNNKNILSNFTQSQRSELISTSTPSNNNQTTNTNTAQEQTESSINSTTDTQKILNIIDTVNTNSLTVATGSDQVITILEKSRTKEYSNYFGTDFKEQLLSTKNVREILADMASKTGKESAVVYINAYPEELQIVLYTKDGQPILKTIPKANRKKLEKVVINFLKFMTNPAYRNTNSYLSPAKKLYDWFITPISAELEAANIDTLLFSMSESLRALPVAALHDGEQFLIEKYSLSLIPSISLMDTNYRPLQGTQVLAMGASEFIAKNPLPAVPVELEIISQNLWLGSQFLNAEFTHNNLLNERQNYPYSIIHLATHAEFKAGRPSNSYIQLWGDEQIKLDQVRELGWGNPSVDLLVLSACRTAVGNKEAELGFAGLAIAAGVKSALASVWYVNDEGTLGLMTEFYTHLNDVKVKSEALRQAQLAMLQGKVAITDGKLMRNGVDGDVVLPPALADIENQNLSHPYYWAGFTMVGSPW</sequence>
<evidence type="ECO:0000256" key="3">
    <source>
        <dbReference type="SAM" id="MobiDB-lite"/>
    </source>
</evidence>
<dbReference type="HOGENOM" id="CLU_224734_0_0_3"/>
<dbReference type="eggNOG" id="COG4995">
    <property type="taxonomic scope" value="Bacteria"/>
</dbReference>
<dbReference type="PROSITE" id="PS51829">
    <property type="entry name" value="P_HOMO_B"/>
    <property type="match status" value="1"/>
</dbReference>
<feature type="compositionally biased region" description="Low complexity" evidence="3">
    <location>
        <begin position="2646"/>
        <end position="2661"/>
    </location>
</feature>
<dbReference type="Pfam" id="PF01483">
    <property type="entry name" value="P_proprotein"/>
    <property type="match status" value="1"/>
</dbReference>
<dbReference type="NCBIfam" id="TIGR01901">
    <property type="entry name" value="adhes_NPXG"/>
    <property type="match status" value="1"/>
</dbReference>
<dbReference type="KEGG" id="ter:Tery_1975"/>
<feature type="chain" id="PRO_5004180031" evidence="4">
    <location>
        <begin position="36"/>
        <end position="3299"/>
    </location>
</feature>
<evidence type="ECO:0000313" key="6">
    <source>
        <dbReference type="EMBL" id="ABG51226.1"/>
    </source>
</evidence>